<dbReference type="AlphaFoldDB" id="A0A2V1ART5"/>
<dbReference type="GeneID" id="37007091"/>
<sequence length="266" mass="30041">MPPKPTIEEVDDDEIDNMDMDIAQFDPSLRTPIAPMNKPTVTRSQDSEPPLFPQQPFQPPPSQRGVQSDDILDPSKISSKDKEELSKFQTIYPCYFDKTRSHKEGRRVSSELAVANPLAITVSDACRQLNLPVLLELDKSHPQDFGNPGRVRVFIKDAGIVKDPRFKTKRGLLNKIAVFLQEHPTTLKSISKGSGIPFPKEYEQGFDPEEIPKVKGFKMNSIVPVHSNYTLKHPMTKTIYDPEPETTSEAPKLPKQPKKKIMRVRG</sequence>
<dbReference type="OrthoDB" id="2190947at2759"/>
<dbReference type="SUPFAM" id="SSF69695">
    <property type="entry name" value="SRP19"/>
    <property type="match status" value="1"/>
</dbReference>
<keyword evidence="4" id="KW-0733">Signal recognition particle</keyword>
<keyword evidence="5" id="KW-0687">Ribonucleoprotein</keyword>
<dbReference type="PANTHER" id="PTHR17453">
    <property type="entry name" value="SIGNAL RECOGNITION PARTICLE 19 KD PROTEIN"/>
    <property type="match status" value="1"/>
</dbReference>
<evidence type="ECO:0000256" key="4">
    <source>
        <dbReference type="ARBA" id="ARBA00023135"/>
    </source>
</evidence>
<evidence type="ECO:0000256" key="8">
    <source>
        <dbReference type="SAM" id="MobiDB-lite"/>
    </source>
</evidence>
<comment type="similarity">
    <text evidence="2">Belongs to the SRP19 family.</text>
</comment>
<dbReference type="STRING" id="45357.A0A2V1ART5"/>
<keyword evidence="3" id="KW-0963">Cytoplasm</keyword>
<protein>
    <recommendedName>
        <fullName evidence="7">Signal recognition particle SEC65 subunit</fullName>
    </recommendedName>
</protein>
<accession>A0A2V1ART5</accession>
<evidence type="ECO:0000313" key="10">
    <source>
        <dbReference type="Proteomes" id="UP000244309"/>
    </source>
</evidence>
<feature type="region of interest" description="Disordered" evidence="8">
    <location>
        <begin position="27"/>
        <end position="81"/>
    </location>
</feature>
<dbReference type="Pfam" id="PF01922">
    <property type="entry name" value="SRP19"/>
    <property type="match status" value="1"/>
</dbReference>
<feature type="compositionally biased region" description="Pro residues" evidence="8">
    <location>
        <begin position="50"/>
        <end position="62"/>
    </location>
</feature>
<name>A0A2V1ART5_9ASCO</name>
<comment type="subcellular location">
    <subcellularLocation>
        <location evidence="1">Cytoplasm</location>
    </subcellularLocation>
</comment>
<dbReference type="Gene3D" id="3.30.56.30">
    <property type="entry name" value="Signal recognition particle, SRP19-like subunit"/>
    <property type="match status" value="1"/>
</dbReference>
<feature type="compositionally biased region" description="Basic residues" evidence="8">
    <location>
        <begin position="255"/>
        <end position="266"/>
    </location>
</feature>
<dbReference type="GO" id="GO:0006617">
    <property type="term" value="P:SRP-dependent cotranslational protein targeting to membrane, signal sequence recognition"/>
    <property type="evidence" value="ECO:0007669"/>
    <property type="project" value="EnsemblFungi"/>
</dbReference>
<evidence type="ECO:0000256" key="2">
    <source>
        <dbReference type="ARBA" id="ARBA00008910"/>
    </source>
</evidence>
<dbReference type="PANTHER" id="PTHR17453:SF0">
    <property type="entry name" value="SIGNAL RECOGNITION PARTICLE 19 KDA PROTEIN"/>
    <property type="match status" value="1"/>
</dbReference>
<evidence type="ECO:0000256" key="7">
    <source>
        <dbReference type="ARBA" id="ARBA00068261"/>
    </source>
</evidence>
<dbReference type="InterPro" id="IPR002778">
    <property type="entry name" value="Signal_recog_particle_SRP19"/>
</dbReference>
<proteinExistence type="inferred from homology"/>
<comment type="function">
    <text evidence="6">Signal-recognition-particle assembly has a crucial role in targeting secretory proteins to the rough endoplasmic reticulum membrane. It must be involved intimately in the translocation of a wide variety of protein substrates.</text>
</comment>
<evidence type="ECO:0000313" key="9">
    <source>
        <dbReference type="EMBL" id="PVH19983.1"/>
    </source>
</evidence>
<comment type="caution">
    <text evidence="9">The sequence shown here is derived from an EMBL/GenBank/DDBJ whole genome shotgun (WGS) entry which is preliminary data.</text>
</comment>
<dbReference type="GO" id="GO:0008312">
    <property type="term" value="F:7S RNA binding"/>
    <property type="evidence" value="ECO:0007669"/>
    <property type="project" value="EnsemblFungi"/>
</dbReference>
<dbReference type="VEuPathDB" id="FungiDB:CXQ85_001760"/>
<dbReference type="Proteomes" id="UP000244309">
    <property type="component" value="Unassembled WGS sequence"/>
</dbReference>
<evidence type="ECO:0000256" key="6">
    <source>
        <dbReference type="ARBA" id="ARBA00060225"/>
    </source>
</evidence>
<keyword evidence="10" id="KW-1185">Reference proteome</keyword>
<dbReference type="RefSeq" id="XP_025340923.1">
    <property type="nucleotide sequence ID" value="XM_025485458.1"/>
</dbReference>
<dbReference type="FunFam" id="3.30.56.30:FF:000003">
    <property type="entry name" value="Signal recognition particle SEC65 subunit"/>
    <property type="match status" value="1"/>
</dbReference>
<evidence type="ECO:0000256" key="5">
    <source>
        <dbReference type="ARBA" id="ARBA00023274"/>
    </source>
</evidence>
<organism evidence="9 10">
    <name type="scientific">Candidozyma haemuli</name>
    <dbReference type="NCBI Taxonomy" id="45357"/>
    <lineage>
        <taxon>Eukaryota</taxon>
        <taxon>Fungi</taxon>
        <taxon>Dikarya</taxon>
        <taxon>Ascomycota</taxon>
        <taxon>Saccharomycotina</taxon>
        <taxon>Pichiomycetes</taxon>
        <taxon>Metschnikowiaceae</taxon>
        <taxon>Candidozyma</taxon>
    </lineage>
</organism>
<gene>
    <name evidence="9" type="ORF">CXQ85_001760</name>
</gene>
<evidence type="ECO:0000256" key="1">
    <source>
        <dbReference type="ARBA" id="ARBA00004496"/>
    </source>
</evidence>
<reference evidence="9 10" key="1">
    <citation type="submission" date="2017-12" db="EMBL/GenBank/DDBJ databases">
        <title>Genome Sequence of a Multidrug-Resistant Candida haemulonii Isolate from a Patient with Chronic Leg Ulcers in Israel.</title>
        <authorList>
            <person name="Chow N.A."/>
            <person name="Gade L."/>
            <person name="Batra D."/>
            <person name="Rowe L.A."/>
            <person name="Ben-Ami R."/>
            <person name="Loparev V.N."/>
            <person name="Litvintseva A.P."/>
        </authorList>
    </citation>
    <scope>NUCLEOTIDE SEQUENCE [LARGE SCALE GENOMIC DNA]</scope>
    <source>
        <strain evidence="9 10">B11899</strain>
    </source>
</reference>
<feature type="region of interest" description="Disordered" evidence="8">
    <location>
        <begin position="236"/>
        <end position="266"/>
    </location>
</feature>
<dbReference type="GO" id="GO:0005786">
    <property type="term" value="C:signal recognition particle, endoplasmic reticulum targeting"/>
    <property type="evidence" value="ECO:0007669"/>
    <property type="project" value="UniProtKB-KW"/>
</dbReference>
<dbReference type="InterPro" id="IPR036521">
    <property type="entry name" value="SRP19-like_sf"/>
</dbReference>
<dbReference type="EMBL" id="PKFO01000003">
    <property type="protein sequence ID" value="PVH19983.1"/>
    <property type="molecule type" value="Genomic_DNA"/>
</dbReference>
<evidence type="ECO:0000256" key="3">
    <source>
        <dbReference type="ARBA" id="ARBA00022490"/>
    </source>
</evidence>